<organism evidence="3 4">
    <name type="scientific">Actomonas aquatica</name>
    <dbReference type="NCBI Taxonomy" id="2866162"/>
    <lineage>
        <taxon>Bacteria</taxon>
        <taxon>Pseudomonadati</taxon>
        <taxon>Verrucomicrobiota</taxon>
        <taxon>Opitutia</taxon>
        <taxon>Opitutales</taxon>
        <taxon>Opitutaceae</taxon>
        <taxon>Actomonas</taxon>
    </lineage>
</organism>
<feature type="chain" id="PRO_5047078142" evidence="2">
    <location>
        <begin position="29"/>
        <end position="219"/>
    </location>
</feature>
<evidence type="ECO:0000256" key="2">
    <source>
        <dbReference type="SAM" id="SignalP"/>
    </source>
</evidence>
<evidence type="ECO:0000313" key="3">
    <source>
        <dbReference type="EMBL" id="WRQ87067.1"/>
    </source>
</evidence>
<name>A0ABZ1C6V4_9BACT</name>
<feature type="region of interest" description="Disordered" evidence="1">
    <location>
        <begin position="130"/>
        <end position="149"/>
    </location>
</feature>
<feature type="signal peptide" evidence="2">
    <location>
        <begin position="1"/>
        <end position="28"/>
    </location>
</feature>
<protein>
    <submittedName>
        <fullName evidence="3">Uncharacterized protein</fullName>
    </submittedName>
</protein>
<keyword evidence="2" id="KW-0732">Signal</keyword>
<keyword evidence="4" id="KW-1185">Reference proteome</keyword>
<reference evidence="3 4" key="2">
    <citation type="submission" date="2023-12" db="EMBL/GenBank/DDBJ databases">
        <title>Description of an unclassified Opitutus bacterium of Verrucomicrobiota.</title>
        <authorList>
            <person name="Zhang D.-F."/>
        </authorList>
    </citation>
    <scope>NUCLEOTIDE SEQUENCE [LARGE SCALE GENOMIC DNA]</scope>
    <source>
        <strain evidence="3 4">WL0086</strain>
    </source>
</reference>
<evidence type="ECO:0000313" key="4">
    <source>
        <dbReference type="Proteomes" id="UP000738431"/>
    </source>
</evidence>
<sequence length="219" mass="23756">MPASFRLPRLLVLAAGLCAATLSLTAQGWTPSADFLARLSDDEELATGVHELTEQERANLDNLVAYEVASARAGNVSGFAGTFSSRRSTAELDATGIDRLSDEQRERLDQHIAGYIADTPTVPYISRRDRNRARTTGDSAADAVESEGPRLEVHGSVTLEVGSVGGETYYGGEVTTVISDPKGRFQAAISYGTSRGGLPYYYDPRYDLRRDRGLLPPRR</sequence>
<accession>A0ABZ1C6V4</accession>
<evidence type="ECO:0000256" key="1">
    <source>
        <dbReference type="SAM" id="MobiDB-lite"/>
    </source>
</evidence>
<gene>
    <name evidence="3" type="ORF">K1X11_019810</name>
</gene>
<reference evidence="3 4" key="1">
    <citation type="submission" date="2021-08" db="EMBL/GenBank/DDBJ databases">
        <authorList>
            <person name="Zhang D."/>
            <person name="Zhang A."/>
            <person name="Wang L."/>
        </authorList>
    </citation>
    <scope>NUCLEOTIDE SEQUENCE [LARGE SCALE GENOMIC DNA]</scope>
    <source>
        <strain evidence="3 4">WL0086</strain>
    </source>
</reference>
<dbReference type="RefSeq" id="WP_221029519.1">
    <property type="nucleotide sequence ID" value="NZ_CP139781.1"/>
</dbReference>
<proteinExistence type="predicted"/>
<dbReference type="Proteomes" id="UP000738431">
    <property type="component" value="Chromosome"/>
</dbReference>
<dbReference type="EMBL" id="CP139781">
    <property type="protein sequence ID" value="WRQ87067.1"/>
    <property type="molecule type" value="Genomic_DNA"/>
</dbReference>